<evidence type="ECO:0000313" key="3">
    <source>
        <dbReference type="Proteomes" id="UP000295334"/>
    </source>
</evidence>
<feature type="compositionally biased region" description="Basic and acidic residues" evidence="1">
    <location>
        <begin position="47"/>
        <end position="90"/>
    </location>
</feature>
<dbReference type="OrthoDB" id="680607at2"/>
<feature type="compositionally biased region" description="Basic and acidic residues" evidence="1">
    <location>
        <begin position="1"/>
        <end position="11"/>
    </location>
</feature>
<name>A0A4R1B2Y7_9BACT</name>
<organism evidence="2 3">
    <name type="scientific">Flaviaesturariibacter flavus</name>
    <dbReference type="NCBI Taxonomy" id="2502780"/>
    <lineage>
        <taxon>Bacteria</taxon>
        <taxon>Pseudomonadati</taxon>
        <taxon>Bacteroidota</taxon>
        <taxon>Chitinophagia</taxon>
        <taxon>Chitinophagales</taxon>
        <taxon>Chitinophagaceae</taxon>
        <taxon>Flaviaestuariibacter</taxon>
    </lineage>
</organism>
<keyword evidence="3" id="KW-1185">Reference proteome</keyword>
<comment type="caution">
    <text evidence="2">The sequence shown here is derived from an EMBL/GenBank/DDBJ whole genome shotgun (WGS) entry which is preliminary data.</text>
</comment>
<dbReference type="Proteomes" id="UP000295334">
    <property type="component" value="Unassembled WGS sequence"/>
</dbReference>
<dbReference type="AlphaFoldDB" id="A0A4R1B2Y7"/>
<protein>
    <submittedName>
        <fullName evidence="2">Uncharacterized protein</fullName>
    </submittedName>
</protein>
<dbReference type="EMBL" id="SJZI01000050">
    <property type="protein sequence ID" value="TCJ12432.1"/>
    <property type="molecule type" value="Genomic_DNA"/>
</dbReference>
<evidence type="ECO:0000313" key="2">
    <source>
        <dbReference type="EMBL" id="TCJ12432.1"/>
    </source>
</evidence>
<accession>A0A4R1B2Y7</accession>
<feature type="compositionally biased region" description="Polar residues" evidence="1">
    <location>
        <begin position="13"/>
        <end position="22"/>
    </location>
</feature>
<feature type="compositionally biased region" description="Polar residues" evidence="1">
    <location>
        <begin position="28"/>
        <end position="46"/>
    </location>
</feature>
<evidence type="ECO:0000256" key="1">
    <source>
        <dbReference type="SAM" id="MobiDB-lite"/>
    </source>
</evidence>
<gene>
    <name evidence="2" type="ORF">EPD60_14240</name>
</gene>
<feature type="region of interest" description="Disordered" evidence="1">
    <location>
        <begin position="1"/>
        <end position="90"/>
    </location>
</feature>
<proteinExistence type="predicted"/>
<sequence>MSRKDEKRPSKPDAQQNQGQRSNDFRQAGNNEETPIYLTENSTLQTPEEHQRDQQTDPREDNRTEVNRDDLHEIRLGRLTGRDDSDSDKA</sequence>
<reference evidence="2 3" key="1">
    <citation type="submission" date="2019-03" db="EMBL/GenBank/DDBJ databases">
        <authorList>
            <person name="Kim M.K.M."/>
        </authorList>
    </citation>
    <scope>NUCLEOTIDE SEQUENCE [LARGE SCALE GENOMIC DNA]</scope>
    <source>
        <strain evidence="2 3">17J68-12</strain>
    </source>
</reference>
<dbReference type="RefSeq" id="WP_131450191.1">
    <property type="nucleotide sequence ID" value="NZ_SJZI01000050.1"/>
</dbReference>